<dbReference type="STRING" id="472963.BKP45_04750"/>
<dbReference type="RefSeq" id="WP_071388561.1">
    <property type="nucleotide sequence ID" value="NZ_MLQS01000001.1"/>
</dbReference>
<dbReference type="Pfam" id="PF01594">
    <property type="entry name" value="AI-2E_transport"/>
    <property type="match status" value="1"/>
</dbReference>
<keyword evidence="5 6" id="KW-0472">Membrane</keyword>
<dbReference type="PANTHER" id="PTHR21716:SF15">
    <property type="entry name" value="TRANSPORT PROTEIN YRRI-RELATED"/>
    <property type="match status" value="1"/>
</dbReference>
<dbReference type="PANTHER" id="PTHR21716">
    <property type="entry name" value="TRANSMEMBRANE PROTEIN"/>
    <property type="match status" value="1"/>
</dbReference>
<comment type="subcellular location">
    <subcellularLocation>
        <location evidence="1">Membrane</location>
        <topology evidence="1">Multi-pass membrane protein</topology>
    </subcellularLocation>
</comment>
<keyword evidence="4 6" id="KW-1133">Transmembrane helix</keyword>
<accession>A0A1S2MBD6</accession>
<dbReference type="InterPro" id="IPR002549">
    <property type="entry name" value="AI-2E-like"/>
</dbReference>
<feature type="transmembrane region" description="Helical" evidence="6">
    <location>
        <begin position="68"/>
        <end position="90"/>
    </location>
</feature>
<organism evidence="7 8">
    <name type="scientific">Anaerobacillus alkalidiazotrophicus</name>
    <dbReference type="NCBI Taxonomy" id="472963"/>
    <lineage>
        <taxon>Bacteria</taxon>
        <taxon>Bacillati</taxon>
        <taxon>Bacillota</taxon>
        <taxon>Bacilli</taxon>
        <taxon>Bacillales</taxon>
        <taxon>Bacillaceae</taxon>
        <taxon>Anaerobacillus</taxon>
    </lineage>
</organism>
<feature type="transmembrane region" description="Helical" evidence="6">
    <location>
        <begin position="313"/>
        <end position="343"/>
    </location>
</feature>
<feature type="transmembrane region" description="Helical" evidence="6">
    <location>
        <begin position="12"/>
        <end position="32"/>
    </location>
</feature>
<proteinExistence type="inferred from homology"/>
<sequence length="356" mass="40010">MDLLPMKWLLRSVSLLVILLCLYVFLLLSPIWEPLVTVIIRIFIPFIIAGVITYLLHPIVEQLKTMGIARPISILLIYIVIIVIFSYLLLKGTPYIIEEIKDLLENIPHFANIYRQLVSDFYRQTSMMPEGFRATAEGWLTNIETIAAQGLVGTVANLRGILDYFFMLIIIPFIVFYLLKDFILLEKTAWYLTPRKWRNSGRELLRNINISLGNYIRGQLFVCLAVGFIATIGLWLVGMPYAVILGIFIGITNIIPYFGPIIGALPVAIIAFTDSFQLVMLGLLVNFGIQLIEGNILSPLIVGKSLHMHPVLIIFALVVGAEVGGVIGLIIAVPILAIIKVLIMHIRESLQRVNEE</sequence>
<comment type="similarity">
    <text evidence="2">Belongs to the autoinducer-2 exporter (AI-2E) (TC 2.A.86) family.</text>
</comment>
<comment type="caution">
    <text evidence="7">The sequence shown here is derived from an EMBL/GenBank/DDBJ whole genome shotgun (WGS) entry which is preliminary data.</text>
</comment>
<keyword evidence="8" id="KW-1185">Reference proteome</keyword>
<evidence type="ECO:0000256" key="4">
    <source>
        <dbReference type="ARBA" id="ARBA00022989"/>
    </source>
</evidence>
<dbReference type="OrthoDB" id="9793390at2"/>
<reference evidence="7 8" key="1">
    <citation type="submission" date="2016-10" db="EMBL/GenBank/DDBJ databases">
        <title>Draft genome sequences of four alkaliphilic bacteria belonging to the Anaerobacillus genus.</title>
        <authorList>
            <person name="Bassil N.M."/>
            <person name="Lloyd J.R."/>
        </authorList>
    </citation>
    <scope>NUCLEOTIDE SEQUENCE [LARGE SCALE GENOMIC DNA]</scope>
    <source>
        <strain evidence="7 8">DSM 22531</strain>
    </source>
</reference>
<feature type="transmembrane region" description="Helical" evidence="6">
    <location>
        <begin position="243"/>
        <end position="271"/>
    </location>
</feature>
<evidence type="ECO:0000256" key="3">
    <source>
        <dbReference type="ARBA" id="ARBA00022692"/>
    </source>
</evidence>
<evidence type="ECO:0000256" key="5">
    <source>
        <dbReference type="ARBA" id="ARBA00023136"/>
    </source>
</evidence>
<gene>
    <name evidence="7" type="ORF">BKP45_04750</name>
</gene>
<name>A0A1S2MBD6_9BACI</name>
<evidence type="ECO:0000256" key="6">
    <source>
        <dbReference type="SAM" id="Phobius"/>
    </source>
</evidence>
<dbReference type="GO" id="GO:0016020">
    <property type="term" value="C:membrane"/>
    <property type="evidence" value="ECO:0007669"/>
    <property type="project" value="UniProtKB-SubCell"/>
</dbReference>
<feature type="transmembrane region" description="Helical" evidence="6">
    <location>
        <begin position="161"/>
        <end position="179"/>
    </location>
</feature>
<feature type="transmembrane region" description="Helical" evidence="6">
    <location>
        <begin position="215"/>
        <end position="237"/>
    </location>
</feature>
<dbReference type="AlphaFoldDB" id="A0A1S2MBD6"/>
<dbReference type="GO" id="GO:0055085">
    <property type="term" value="P:transmembrane transport"/>
    <property type="evidence" value="ECO:0007669"/>
    <property type="project" value="TreeGrafter"/>
</dbReference>
<feature type="transmembrane region" description="Helical" evidence="6">
    <location>
        <begin position="278"/>
        <end position="301"/>
    </location>
</feature>
<evidence type="ECO:0000313" key="8">
    <source>
        <dbReference type="Proteomes" id="UP000180057"/>
    </source>
</evidence>
<evidence type="ECO:0000256" key="2">
    <source>
        <dbReference type="ARBA" id="ARBA00009773"/>
    </source>
</evidence>
<protein>
    <submittedName>
        <fullName evidence="7">AI-2E family transporter</fullName>
    </submittedName>
</protein>
<evidence type="ECO:0000313" key="7">
    <source>
        <dbReference type="EMBL" id="OIJ21989.1"/>
    </source>
</evidence>
<feature type="transmembrane region" description="Helical" evidence="6">
    <location>
        <begin position="38"/>
        <end position="56"/>
    </location>
</feature>
<keyword evidence="3 6" id="KW-0812">Transmembrane</keyword>
<dbReference type="Proteomes" id="UP000180057">
    <property type="component" value="Unassembled WGS sequence"/>
</dbReference>
<dbReference type="EMBL" id="MLQS01000001">
    <property type="protein sequence ID" value="OIJ21989.1"/>
    <property type="molecule type" value="Genomic_DNA"/>
</dbReference>
<evidence type="ECO:0000256" key="1">
    <source>
        <dbReference type="ARBA" id="ARBA00004141"/>
    </source>
</evidence>